<evidence type="ECO:0000256" key="1">
    <source>
        <dbReference type="ARBA" id="ARBA00004613"/>
    </source>
</evidence>
<dbReference type="PROSITE" id="PS50228">
    <property type="entry name" value="SUEL_LECTIN"/>
    <property type="match status" value="1"/>
</dbReference>
<comment type="subcellular location">
    <subcellularLocation>
        <location evidence="1">Secreted</location>
    </subcellularLocation>
</comment>
<evidence type="ECO:0000313" key="7">
    <source>
        <dbReference type="Proteomes" id="UP000001554"/>
    </source>
</evidence>
<evidence type="ECO:0000256" key="3">
    <source>
        <dbReference type="ARBA" id="ARBA00022729"/>
    </source>
</evidence>
<dbReference type="InterPro" id="IPR043159">
    <property type="entry name" value="Lectin_gal-bd_sf"/>
</dbReference>
<sequence length="325" mass="35422">MAARLLLTVGLLFLVGRTAATGVFPDDITSPVEAGQEARDTIADEVNKLETLVEMLQELEDPLVDGEEERGVSAELEDPLVDGEEERGVSAELDEDRWVDGTDDNLSTEDVSQEVQDSITDDVKEVMSALEEVETLEEVEQLVRGTSGPRRVCEHQRLSISCPAGQQINIVSALYGRTTRTVCPSGPIRTTNCRSPNSLGRVRTSCQGKSSCSVRASNSVFGDPCVGTGPPPVATGCAGWTRWYDRDNPSATGDWETLGNLRRENPGQICAAPSGIQARVKGSNRPASLAGERFFQFNPLQGIVCRNADQRDRSCQDYEVRFWCP</sequence>
<proteinExistence type="predicted"/>
<dbReference type="GO" id="GO:0005576">
    <property type="term" value="C:extracellular region"/>
    <property type="evidence" value="ECO:0007669"/>
    <property type="project" value="UniProtKB-SubCell"/>
</dbReference>
<reference evidence="8" key="2">
    <citation type="submission" date="2025-08" db="UniProtKB">
        <authorList>
            <consortium name="RefSeq"/>
        </authorList>
    </citation>
    <scope>IDENTIFICATION</scope>
    <source>
        <strain evidence="8">S238N-H82</strain>
        <tissue evidence="8">Testes</tissue>
    </source>
</reference>
<name>A0A9J7MQR0_BRAFL</name>
<evidence type="ECO:0000313" key="8">
    <source>
        <dbReference type="RefSeq" id="XP_035676191.1"/>
    </source>
</evidence>
<organism evidence="7 8">
    <name type="scientific">Branchiostoma floridae</name>
    <name type="common">Florida lancelet</name>
    <name type="synonym">Amphioxus</name>
    <dbReference type="NCBI Taxonomy" id="7739"/>
    <lineage>
        <taxon>Eukaryota</taxon>
        <taxon>Metazoa</taxon>
        <taxon>Chordata</taxon>
        <taxon>Cephalochordata</taxon>
        <taxon>Leptocardii</taxon>
        <taxon>Amphioxiformes</taxon>
        <taxon>Branchiostomatidae</taxon>
        <taxon>Branchiostoma</taxon>
    </lineage>
</organism>
<dbReference type="KEGG" id="bfo:118415595"/>
<keyword evidence="4" id="KW-0325">Glycoprotein</keyword>
<reference evidence="7" key="1">
    <citation type="journal article" date="2020" name="Nat. Ecol. Evol.">
        <title>Deeply conserved synteny resolves early events in vertebrate evolution.</title>
        <authorList>
            <person name="Simakov O."/>
            <person name="Marletaz F."/>
            <person name="Yue J.X."/>
            <person name="O'Connell B."/>
            <person name="Jenkins J."/>
            <person name="Brandt A."/>
            <person name="Calef R."/>
            <person name="Tung C.H."/>
            <person name="Huang T.K."/>
            <person name="Schmutz J."/>
            <person name="Satoh N."/>
            <person name="Yu J.K."/>
            <person name="Putnam N.H."/>
            <person name="Green R.E."/>
            <person name="Rokhsar D.S."/>
        </authorList>
    </citation>
    <scope>NUCLEOTIDE SEQUENCE [LARGE SCALE GENOMIC DNA]</scope>
    <source>
        <strain evidence="7">S238N-H82</strain>
    </source>
</reference>
<dbReference type="Gene3D" id="2.60.120.740">
    <property type="match status" value="1"/>
</dbReference>
<dbReference type="RefSeq" id="XP_035676191.1">
    <property type="nucleotide sequence ID" value="XM_035820298.1"/>
</dbReference>
<keyword evidence="2" id="KW-0964">Secreted</keyword>
<dbReference type="GO" id="GO:0030246">
    <property type="term" value="F:carbohydrate binding"/>
    <property type="evidence" value="ECO:0007669"/>
    <property type="project" value="InterPro"/>
</dbReference>
<feature type="signal peptide" evidence="5">
    <location>
        <begin position="1"/>
        <end position="20"/>
    </location>
</feature>
<dbReference type="Pfam" id="PF02140">
    <property type="entry name" value="SUEL_Lectin"/>
    <property type="match status" value="1"/>
</dbReference>
<accession>A0A9J7MQR0</accession>
<evidence type="ECO:0000256" key="5">
    <source>
        <dbReference type="SAM" id="SignalP"/>
    </source>
</evidence>
<dbReference type="GeneID" id="118415595"/>
<evidence type="ECO:0000256" key="4">
    <source>
        <dbReference type="ARBA" id="ARBA00023180"/>
    </source>
</evidence>
<dbReference type="Pfam" id="PF13330">
    <property type="entry name" value="Mucin2_WxxW"/>
    <property type="match status" value="1"/>
</dbReference>
<protein>
    <submittedName>
        <fullName evidence="8">Mucin-5AC-like</fullName>
    </submittedName>
</protein>
<gene>
    <name evidence="8" type="primary">LOC118415595</name>
</gene>
<feature type="chain" id="PRO_5039940250" evidence="5">
    <location>
        <begin position="21"/>
        <end position="325"/>
    </location>
</feature>
<evidence type="ECO:0000259" key="6">
    <source>
        <dbReference type="PROSITE" id="PS50228"/>
    </source>
</evidence>
<dbReference type="InterPro" id="IPR000922">
    <property type="entry name" value="Lectin_gal-bd_dom"/>
</dbReference>
<dbReference type="Proteomes" id="UP000001554">
    <property type="component" value="Chromosome 5"/>
</dbReference>
<evidence type="ECO:0000256" key="2">
    <source>
        <dbReference type="ARBA" id="ARBA00022525"/>
    </source>
</evidence>
<keyword evidence="3 5" id="KW-0732">Signal</keyword>
<dbReference type="PANTHER" id="PTHR46780">
    <property type="entry name" value="PROTEIN EVA-1"/>
    <property type="match status" value="1"/>
</dbReference>
<keyword evidence="7" id="KW-1185">Reference proteome</keyword>
<feature type="domain" description="SUEL-type lectin" evidence="6">
    <location>
        <begin position="152"/>
        <end position="228"/>
    </location>
</feature>
<dbReference type="OrthoDB" id="6103516at2759"/>
<dbReference type="AlphaFoldDB" id="A0A9J7MQR0"/>
<dbReference type="InterPro" id="IPR025155">
    <property type="entry name" value="WxxW_domain"/>
</dbReference>
<dbReference type="CDD" id="cd22827">
    <property type="entry name" value="Gal_Rha_Lectin_SUL-I-like"/>
    <property type="match status" value="1"/>
</dbReference>